<proteinExistence type="predicted"/>
<accession>A0ABV0UW41</accession>
<evidence type="ECO:0000313" key="2">
    <source>
        <dbReference type="Proteomes" id="UP001482620"/>
    </source>
</evidence>
<protein>
    <submittedName>
        <fullName evidence="1">Uncharacterized protein</fullName>
    </submittedName>
</protein>
<gene>
    <name evidence="1" type="ORF">ILYODFUR_018925</name>
</gene>
<evidence type="ECO:0000313" key="1">
    <source>
        <dbReference type="EMBL" id="MEQ2248413.1"/>
    </source>
</evidence>
<keyword evidence="2" id="KW-1185">Reference proteome</keyword>
<name>A0ABV0UW41_9TELE</name>
<comment type="caution">
    <text evidence="1">The sequence shown here is derived from an EMBL/GenBank/DDBJ whole genome shotgun (WGS) entry which is preliminary data.</text>
</comment>
<dbReference type="Proteomes" id="UP001482620">
    <property type="component" value="Unassembled WGS sequence"/>
</dbReference>
<sequence length="224" mass="24186">MKWYLHVLRHLYYLQGKVSVGDQGLVNEASCRRGEAFFGPYGPQPPARGESLNQFVSRVGGVSCNLPCSPPSPGGMQFLEKRKTAANHPLCKVNDMLQPALVPDGGSIVPDGDGGGENGLCDGGVEVQHCYWQAELLQLPQEVHSLVSLLGEAGDVQLPLAGAQETKGDHNGNWRVTQDDGDGWSCALSEVHDHLHCFQSVELRTILAADGQSPSCRQTHPPQR</sequence>
<reference evidence="1 2" key="1">
    <citation type="submission" date="2021-06" db="EMBL/GenBank/DDBJ databases">
        <authorList>
            <person name="Palmer J.M."/>
        </authorList>
    </citation>
    <scope>NUCLEOTIDE SEQUENCE [LARGE SCALE GENOMIC DNA]</scope>
    <source>
        <strain evidence="2">if_2019</strain>
        <tissue evidence="1">Muscle</tissue>
    </source>
</reference>
<dbReference type="EMBL" id="JAHRIQ010082964">
    <property type="protein sequence ID" value="MEQ2248413.1"/>
    <property type="molecule type" value="Genomic_DNA"/>
</dbReference>
<organism evidence="1 2">
    <name type="scientific">Ilyodon furcidens</name>
    <name type="common">goldbreast splitfin</name>
    <dbReference type="NCBI Taxonomy" id="33524"/>
    <lineage>
        <taxon>Eukaryota</taxon>
        <taxon>Metazoa</taxon>
        <taxon>Chordata</taxon>
        <taxon>Craniata</taxon>
        <taxon>Vertebrata</taxon>
        <taxon>Euteleostomi</taxon>
        <taxon>Actinopterygii</taxon>
        <taxon>Neopterygii</taxon>
        <taxon>Teleostei</taxon>
        <taxon>Neoteleostei</taxon>
        <taxon>Acanthomorphata</taxon>
        <taxon>Ovalentaria</taxon>
        <taxon>Atherinomorphae</taxon>
        <taxon>Cyprinodontiformes</taxon>
        <taxon>Goodeidae</taxon>
        <taxon>Ilyodon</taxon>
    </lineage>
</organism>